<keyword evidence="2" id="KW-0378">Hydrolase</keyword>
<dbReference type="InterPro" id="IPR011330">
    <property type="entry name" value="Glyco_hydro/deAcase_b/a-brl"/>
</dbReference>
<dbReference type="Proteomes" id="UP000886130">
    <property type="component" value="Unassembled WGS sequence"/>
</dbReference>
<sequence>MKWKIHIVSHTHWDREWYLPFQIFRARLVKMIDSLLNILSKEADFRYFTLDGQTIVLEDYLEIRPDKAEELKKRIKEGRILIGPWYILPDEFLVSGESLIRNLILGEKIARKFGRVMRIGYTPDTFGHIEEMPQILRGFEIDNFVFWRGYTADEKRRSEF</sequence>
<dbReference type="PANTHER" id="PTHR46017">
    <property type="entry name" value="ALPHA-MANNOSIDASE 2C1"/>
    <property type="match status" value="1"/>
</dbReference>
<evidence type="ECO:0000313" key="2">
    <source>
        <dbReference type="EMBL" id="HHE75496.1"/>
    </source>
</evidence>
<dbReference type="PANTHER" id="PTHR46017:SF2">
    <property type="entry name" value="MANNOSYLGLYCERATE HYDROLASE"/>
    <property type="match status" value="1"/>
</dbReference>
<accession>A0A7J3T8C2</accession>
<name>A0A7J3T8C2_9ARCH</name>
<dbReference type="GO" id="GO:0004559">
    <property type="term" value="F:alpha-mannosidase activity"/>
    <property type="evidence" value="ECO:0007669"/>
    <property type="project" value="InterPro"/>
</dbReference>
<dbReference type="EMBL" id="DRTM01000001">
    <property type="protein sequence ID" value="HHE75496.1"/>
    <property type="molecule type" value="Genomic_DNA"/>
</dbReference>
<dbReference type="GO" id="GO:0006013">
    <property type="term" value="P:mannose metabolic process"/>
    <property type="evidence" value="ECO:0007669"/>
    <property type="project" value="InterPro"/>
</dbReference>
<proteinExistence type="predicted"/>
<comment type="caution">
    <text evidence="2">The sequence shown here is derived from an EMBL/GenBank/DDBJ whole genome shotgun (WGS) entry which is preliminary data.</text>
</comment>
<organism evidence="2">
    <name type="scientific">Candidatus Aciduliprofundum boonei</name>
    <dbReference type="NCBI Taxonomy" id="379547"/>
    <lineage>
        <taxon>Archaea</taxon>
        <taxon>Methanobacteriati</taxon>
        <taxon>Thermoplasmatota</taxon>
        <taxon>DHVE2 group</taxon>
        <taxon>Candidatus Aciduliprofundum</taxon>
    </lineage>
</organism>
<dbReference type="InterPro" id="IPR000602">
    <property type="entry name" value="Glyco_hydro_38_N"/>
</dbReference>
<dbReference type="Gene3D" id="3.20.110.10">
    <property type="entry name" value="Glycoside hydrolase 38, N terminal domain"/>
    <property type="match status" value="1"/>
</dbReference>
<dbReference type="SUPFAM" id="SSF88713">
    <property type="entry name" value="Glycoside hydrolase/deacetylase"/>
    <property type="match status" value="1"/>
</dbReference>
<evidence type="ECO:0000259" key="1">
    <source>
        <dbReference type="Pfam" id="PF01074"/>
    </source>
</evidence>
<dbReference type="AlphaFoldDB" id="A0A7J3T8C2"/>
<dbReference type="InterPro" id="IPR027291">
    <property type="entry name" value="Glyco_hydro_38_N_sf"/>
</dbReference>
<feature type="domain" description="Glycoside hydrolase family 38 N-terminal" evidence="1">
    <location>
        <begin position="4"/>
        <end position="157"/>
    </location>
</feature>
<gene>
    <name evidence="2" type="ORF">ENL31_00005</name>
</gene>
<dbReference type="GO" id="GO:0009313">
    <property type="term" value="P:oligosaccharide catabolic process"/>
    <property type="evidence" value="ECO:0007669"/>
    <property type="project" value="TreeGrafter"/>
</dbReference>
<reference evidence="2" key="1">
    <citation type="journal article" date="2020" name="mSystems">
        <title>Genome- and Community-Level Interaction Insights into Carbon Utilization and Element Cycling Functions of Hydrothermarchaeota in Hydrothermal Sediment.</title>
        <authorList>
            <person name="Zhou Z."/>
            <person name="Liu Y."/>
            <person name="Xu W."/>
            <person name="Pan J."/>
            <person name="Luo Z.H."/>
            <person name="Li M."/>
        </authorList>
    </citation>
    <scope>NUCLEOTIDE SEQUENCE [LARGE SCALE GENOMIC DNA]</scope>
    <source>
        <strain evidence="2">HyVt-85</strain>
    </source>
</reference>
<dbReference type="Pfam" id="PF01074">
    <property type="entry name" value="Glyco_hydro_38N"/>
    <property type="match status" value="1"/>
</dbReference>
<protein>
    <submittedName>
        <fullName evidence="2">Glycoside hydrolase</fullName>
    </submittedName>
</protein>
<feature type="non-terminal residue" evidence="2">
    <location>
        <position position="160"/>
    </location>
</feature>